<reference evidence="2 3" key="1">
    <citation type="submission" date="2018-11" db="EMBL/GenBank/DDBJ databases">
        <title>Genomic Encyclopedia of Type Strains, Phase IV (KMG-IV): sequencing the most valuable type-strain genomes for metagenomic binning, comparative biology and taxonomic classification.</title>
        <authorList>
            <person name="Goeker M."/>
        </authorList>
    </citation>
    <scope>NUCLEOTIDE SEQUENCE [LARGE SCALE GENOMIC DNA]</scope>
    <source>
        <strain evidence="2 3">DSM 104731</strain>
    </source>
</reference>
<evidence type="ECO:0000313" key="3">
    <source>
        <dbReference type="Proteomes" id="UP000269689"/>
    </source>
</evidence>
<comment type="caution">
    <text evidence="2">The sequence shown here is derived from an EMBL/GenBank/DDBJ whole genome shotgun (WGS) entry which is preliminary data.</text>
</comment>
<sequence>MTTTADPVSAIRNLGPASEQEYARAGIHTADQLRELGADAAYGMLLAAGNAPHFIGYYALVMGLQGRPWNDCKGDEKKALRARFDAIKAGSASDTNAAPAGIERILDQIGVGTKRQS</sequence>
<dbReference type="AlphaFoldDB" id="A0A3N4VCP4"/>
<dbReference type="OrthoDB" id="7861542at2"/>
<gene>
    <name evidence="2" type="ORF">EDD53_0734</name>
</gene>
<dbReference type="RefSeq" id="WP_123791813.1">
    <property type="nucleotide sequence ID" value="NZ_RKQK01000001.1"/>
</dbReference>
<dbReference type="EMBL" id="RKQK01000001">
    <property type="protein sequence ID" value="RPE71610.1"/>
    <property type="molecule type" value="Genomic_DNA"/>
</dbReference>
<dbReference type="Gene3D" id="1.10.150.20">
    <property type="entry name" value="5' to 3' exonuclease, C-terminal subdomain"/>
    <property type="match status" value="1"/>
</dbReference>
<accession>A0A3N4VCP4</accession>
<evidence type="ECO:0000259" key="1">
    <source>
        <dbReference type="Pfam" id="PF04994"/>
    </source>
</evidence>
<name>A0A3N4VCP4_9RHOB</name>
<feature type="domain" description="TfoX C-terminal" evidence="1">
    <location>
        <begin position="8"/>
        <end position="82"/>
    </location>
</feature>
<dbReference type="InterPro" id="IPR007077">
    <property type="entry name" value="TfoX_C"/>
</dbReference>
<organism evidence="2 3">
    <name type="scientific">Pacificibacter maritimus</name>
    <dbReference type="NCBI Taxonomy" id="762213"/>
    <lineage>
        <taxon>Bacteria</taxon>
        <taxon>Pseudomonadati</taxon>
        <taxon>Pseudomonadota</taxon>
        <taxon>Alphaproteobacteria</taxon>
        <taxon>Rhodobacterales</taxon>
        <taxon>Roseobacteraceae</taxon>
        <taxon>Pacificibacter</taxon>
    </lineage>
</organism>
<protein>
    <submittedName>
        <fullName evidence="2">TfoX-like protein</fullName>
    </submittedName>
</protein>
<evidence type="ECO:0000313" key="2">
    <source>
        <dbReference type="EMBL" id="RPE71610.1"/>
    </source>
</evidence>
<keyword evidence="3" id="KW-1185">Reference proteome</keyword>
<dbReference type="Proteomes" id="UP000269689">
    <property type="component" value="Unassembled WGS sequence"/>
</dbReference>
<dbReference type="Pfam" id="PF04994">
    <property type="entry name" value="TfoX_C"/>
    <property type="match status" value="1"/>
</dbReference>
<proteinExistence type="predicted"/>